<dbReference type="PANTHER" id="PTHR47944">
    <property type="entry name" value="CYTOCHROME P450 98A9"/>
    <property type="match status" value="1"/>
</dbReference>
<dbReference type="InterPro" id="IPR002401">
    <property type="entry name" value="Cyt_P450_E_grp-I"/>
</dbReference>
<dbReference type="GO" id="GO:0005506">
    <property type="term" value="F:iron ion binding"/>
    <property type="evidence" value="ECO:0007669"/>
    <property type="project" value="InterPro"/>
</dbReference>
<sequence>MIGQRVFNDDSSSYDPKVDEFKSMVIELMVLAGVFNIGDFIPALDWLDLQGVKARAKKLLKRCDAFLTTVIEEHKISKNEKHQDLYLSTLLSLKETPLEGFKLTEPEIKAILMNMFAAGTDTSSSTIEWAIAELIRNPSIMIQVQQELDTVVGRDRLVTELDLSQLPYLQAVVKETFRLHPPTPLSLPRVAEESCEIFDHYIPKGATLLVNIWAIGRDSKEWPNPLEFKPERFLTGNEKDGVDIRGRNFEVIPFGAGRRICAGISLGIKVVQLLTATLAHAFDWELQSGHDPKKLNMDEAYGLTLQRAVPLSVYPRPRLSQHVYSSTSS</sequence>
<dbReference type="InterPro" id="IPR036396">
    <property type="entry name" value="Cyt_P450_sf"/>
</dbReference>
<keyword evidence="4 9" id="KW-0479">Metal-binding</keyword>
<keyword evidence="8 10" id="KW-0503">Monooxygenase</keyword>
<dbReference type="FunFam" id="1.10.630.10:FF:000207">
    <property type="entry name" value="Putative cytochrome P450 superfamily protein"/>
    <property type="match status" value="1"/>
</dbReference>
<reference evidence="11" key="1">
    <citation type="submission" date="2018-05" db="EMBL/GenBank/DDBJ databases">
        <title>Draft genome of Mucuna pruriens seed.</title>
        <authorList>
            <person name="Nnadi N.E."/>
            <person name="Vos R."/>
            <person name="Hasami M.H."/>
            <person name="Devisetty U.K."/>
            <person name="Aguiy J.C."/>
        </authorList>
    </citation>
    <scope>NUCLEOTIDE SEQUENCE [LARGE SCALE GENOMIC DNA]</scope>
    <source>
        <strain evidence="11">JCA_2017</strain>
    </source>
</reference>
<dbReference type="GO" id="GO:0016705">
    <property type="term" value="F:oxidoreductase activity, acting on paired donors, with incorporation or reduction of molecular oxygen"/>
    <property type="evidence" value="ECO:0007669"/>
    <property type="project" value="InterPro"/>
</dbReference>
<keyword evidence="12" id="KW-1185">Reference proteome</keyword>
<name>A0A371GJX2_MUCPR</name>
<dbReference type="SUPFAM" id="SSF48264">
    <property type="entry name" value="Cytochrome P450"/>
    <property type="match status" value="1"/>
</dbReference>
<protein>
    <submittedName>
        <fullName evidence="11">Flavonoid 3'-monooxygenase</fullName>
    </submittedName>
</protein>
<dbReference type="PRINTS" id="PR00385">
    <property type="entry name" value="P450"/>
</dbReference>
<keyword evidence="7 9" id="KW-0408">Iron</keyword>
<dbReference type="STRING" id="157652.A0A371GJX2"/>
<dbReference type="EMBL" id="QJKJ01005276">
    <property type="protein sequence ID" value="RDX90826.1"/>
    <property type="molecule type" value="Genomic_DNA"/>
</dbReference>
<keyword evidence="5" id="KW-0521">NADP</keyword>
<keyword evidence="6 10" id="KW-0560">Oxidoreductase</keyword>
<dbReference type="AlphaFoldDB" id="A0A371GJX2"/>
<evidence type="ECO:0000256" key="6">
    <source>
        <dbReference type="ARBA" id="ARBA00023002"/>
    </source>
</evidence>
<dbReference type="Proteomes" id="UP000257109">
    <property type="component" value="Unassembled WGS sequence"/>
</dbReference>
<evidence type="ECO:0000256" key="8">
    <source>
        <dbReference type="ARBA" id="ARBA00023033"/>
    </source>
</evidence>
<evidence type="ECO:0000256" key="5">
    <source>
        <dbReference type="ARBA" id="ARBA00022857"/>
    </source>
</evidence>
<keyword evidence="3 9" id="KW-0349">Heme</keyword>
<evidence type="ECO:0000256" key="10">
    <source>
        <dbReference type="RuleBase" id="RU000461"/>
    </source>
</evidence>
<dbReference type="PANTHER" id="PTHR47944:SF18">
    <property type="entry name" value="FLAVONOID 3'-MONOOXYGENASE"/>
    <property type="match status" value="1"/>
</dbReference>
<evidence type="ECO:0000256" key="2">
    <source>
        <dbReference type="ARBA" id="ARBA00010617"/>
    </source>
</evidence>
<comment type="caution">
    <text evidence="11">The sequence shown here is derived from an EMBL/GenBank/DDBJ whole genome shotgun (WGS) entry which is preliminary data.</text>
</comment>
<dbReference type="GO" id="GO:0004497">
    <property type="term" value="F:monooxygenase activity"/>
    <property type="evidence" value="ECO:0007669"/>
    <property type="project" value="UniProtKB-KW"/>
</dbReference>
<evidence type="ECO:0000256" key="1">
    <source>
        <dbReference type="ARBA" id="ARBA00001971"/>
    </source>
</evidence>
<feature type="binding site" description="axial binding residue" evidence="9">
    <location>
        <position position="261"/>
    </location>
    <ligand>
        <name>heme</name>
        <dbReference type="ChEBI" id="CHEBI:30413"/>
    </ligand>
    <ligandPart>
        <name>Fe</name>
        <dbReference type="ChEBI" id="CHEBI:18248"/>
    </ligandPart>
</feature>
<dbReference type="InterPro" id="IPR001128">
    <property type="entry name" value="Cyt_P450"/>
</dbReference>
<comment type="similarity">
    <text evidence="2 10">Belongs to the cytochrome P450 family.</text>
</comment>
<evidence type="ECO:0000256" key="4">
    <source>
        <dbReference type="ARBA" id="ARBA00022723"/>
    </source>
</evidence>
<dbReference type="GO" id="GO:0020037">
    <property type="term" value="F:heme binding"/>
    <property type="evidence" value="ECO:0007669"/>
    <property type="project" value="InterPro"/>
</dbReference>
<evidence type="ECO:0000256" key="3">
    <source>
        <dbReference type="ARBA" id="ARBA00022617"/>
    </source>
</evidence>
<accession>A0A371GJX2</accession>
<evidence type="ECO:0000313" key="12">
    <source>
        <dbReference type="Proteomes" id="UP000257109"/>
    </source>
</evidence>
<dbReference type="PROSITE" id="PS00086">
    <property type="entry name" value="CYTOCHROME_P450"/>
    <property type="match status" value="1"/>
</dbReference>
<proteinExistence type="inferred from homology"/>
<feature type="non-terminal residue" evidence="11">
    <location>
        <position position="1"/>
    </location>
</feature>
<organism evidence="11 12">
    <name type="scientific">Mucuna pruriens</name>
    <name type="common">Velvet bean</name>
    <name type="synonym">Dolichos pruriens</name>
    <dbReference type="NCBI Taxonomy" id="157652"/>
    <lineage>
        <taxon>Eukaryota</taxon>
        <taxon>Viridiplantae</taxon>
        <taxon>Streptophyta</taxon>
        <taxon>Embryophyta</taxon>
        <taxon>Tracheophyta</taxon>
        <taxon>Spermatophyta</taxon>
        <taxon>Magnoliopsida</taxon>
        <taxon>eudicotyledons</taxon>
        <taxon>Gunneridae</taxon>
        <taxon>Pentapetalae</taxon>
        <taxon>rosids</taxon>
        <taxon>fabids</taxon>
        <taxon>Fabales</taxon>
        <taxon>Fabaceae</taxon>
        <taxon>Papilionoideae</taxon>
        <taxon>50 kb inversion clade</taxon>
        <taxon>NPAAA clade</taxon>
        <taxon>indigoferoid/millettioid clade</taxon>
        <taxon>Phaseoleae</taxon>
        <taxon>Mucuna</taxon>
    </lineage>
</organism>
<evidence type="ECO:0000256" key="9">
    <source>
        <dbReference type="PIRSR" id="PIRSR602401-1"/>
    </source>
</evidence>
<comment type="cofactor">
    <cofactor evidence="1 9">
        <name>heme</name>
        <dbReference type="ChEBI" id="CHEBI:30413"/>
    </cofactor>
</comment>
<dbReference type="Pfam" id="PF00067">
    <property type="entry name" value="p450"/>
    <property type="match status" value="1"/>
</dbReference>
<gene>
    <name evidence="11" type="primary">CYP75B2</name>
    <name evidence="11" type="ORF">CR513_27271</name>
</gene>
<dbReference type="OrthoDB" id="2789670at2759"/>
<dbReference type="Gene3D" id="1.10.630.10">
    <property type="entry name" value="Cytochrome P450"/>
    <property type="match status" value="1"/>
</dbReference>
<dbReference type="PRINTS" id="PR00463">
    <property type="entry name" value="EP450I"/>
</dbReference>
<evidence type="ECO:0000256" key="7">
    <source>
        <dbReference type="ARBA" id="ARBA00023004"/>
    </source>
</evidence>
<dbReference type="InterPro" id="IPR017972">
    <property type="entry name" value="Cyt_P450_CS"/>
</dbReference>
<evidence type="ECO:0000313" key="11">
    <source>
        <dbReference type="EMBL" id="RDX90826.1"/>
    </source>
</evidence>